<keyword evidence="2" id="KW-0732">Signal</keyword>
<sequence length="161" mass="17605">MELCVGCNKALRIIGLAMLLSSAPIVSSFIECSIITQLFSACSLFITHGTPDPIPGSPCCDAMSGVNNIANTADNRQYVCRCLMDLIDNFSSNASAIGILPGLCGISFGFNIDPNADCTIQFKVVTPLQLLHQWRKANDFGIMKVVTLYKSRKRKVRVHYK</sequence>
<dbReference type="InterPro" id="IPR036312">
    <property type="entry name" value="Bifun_inhib/LTP/seed_sf"/>
</dbReference>
<comment type="similarity">
    <text evidence="1">Belongs to the plant LTP family.</text>
</comment>
<dbReference type="CDD" id="cd01960">
    <property type="entry name" value="nsLTP1"/>
    <property type="match status" value="1"/>
</dbReference>
<dbReference type="GO" id="GO:0008289">
    <property type="term" value="F:lipid binding"/>
    <property type="evidence" value="ECO:0007669"/>
    <property type="project" value="InterPro"/>
</dbReference>
<dbReference type="Gene3D" id="1.10.110.10">
    <property type="entry name" value="Plant lipid-transfer and hydrophobic proteins"/>
    <property type="match status" value="1"/>
</dbReference>
<protein>
    <submittedName>
        <fullName evidence="3">Non-specific lipid-transfer protein</fullName>
    </submittedName>
</protein>
<evidence type="ECO:0000256" key="2">
    <source>
        <dbReference type="SAM" id="SignalP"/>
    </source>
</evidence>
<dbReference type="InterPro" id="IPR000528">
    <property type="entry name" value="Plant_nsLTP"/>
</dbReference>
<name>A0A8T0KPC1_PHAAN</name>
<dbReference type="Proteomes" id="UP000743370">
    <property type="component" value="Unassembled WGS sequence"/>
</dbReference>
<dbReference type="PRINTS" id="PR00382">
    <property type="entry name" value="LIPIDTRNSFER"/>
</dbReference>
<evidence type="ECO:0000256" key="1">
    <source>
        <dbReference type="ARBA" id="ARBA00009748"/>
    </source>
</evidence>
<feature type="signal peptide" evidence="2">
    <location>
        <begin position="1"/>
        <end position="28"/>
    </location>
</feature>
<accession>A0A8T0KPC1</accession>
<dbReference type="AlphaFoldDB" id="A0A8T0KPC1"/>
<evidence type="ECO:0000313" key="3">
    <source>
        <dbReference type="EMBL" id="KAG2401544.1"/>
    </source>
</evidence>
<evidence type="ECO:0000313" key="4">
    <source>
        <dbReference type="Proteomes" id="UP000743370"/>
    </source>
</evidence>
<proteinExistence type="inferred from homology"/>
<organism evidence="3 4">
    <name type="scientific">Phaseolus angularis</name>
    <name type="common">Azuki bean</name>
    <name type="synonym">Vigna angularis</name>
    <dbReference type="NCBI Taxonomy" id="3914"/>
    <lineage>
        <taxon>Eukaryota</taxon>
        <taxon>Viridiplantae</taxon>
        <taxon>Streptophyta</taxon>
        <taxon>Embryophyta</taxon>
        <taxon>Tracheophyta</taxon>
        <taxon>Spermatophyta</taxon>
        <taxon>Magnoliopsida</taxon>
        <taxon>eudicotyledons</taxon>
        <taxon>Gunneridae</taxon>
        <taxon>Pentapetalae</taxon>
        <taxon>rosids</taxon>
        <taxon>fabids</taxon>
        <taxon>Fabales</taxon>
        <taxon>Fabaceae</taxon>
        <taxon>Papilionoideae</taxon>
        <taxon>50 kb inversion clade</taxon>
        <taxon>NPAAA clade</taxon>
        <taxon>indigoferoid/millettioid clade</taxon>
        <taxon>Phaseoleae</taxon>
        <taxon>Vigna</taxon>
    </lineage>
</organism>
<dbReference type="SUPFAM" id="SSF47699">
    <property type="entry name" value="Bifunctional inhibitor/lipid-transfer protein/seed storage 2S albumin"/>
    <property type="match status" value="1"/>
</dbReference>
<dbReference type="GO" id="GO:0006869">
    <property type="term" value="P:lipid transport"/>
    <property type="evidence" value="ECO:0007669"/>
    <property type="project" value="InterPro"/>
</dbReference>
<dbReference type="EMBL" id="JABFOF010000003">
    <property type="protein sequence ID" value="KAG2401544.1"/>
    <property type="molecule type" value="Genomic_DNA"/>
</dbReference>
<gene>
    <name evidence="3" type="ORF">HKW66_Vig0194200</name>
</gene>
<dbReference type="PANTHER" id="PTHR33076">
    <property type="entry name" value="NON-SPECIFIC LIPID-TRANSFER PROTEIN 2-RELATED"/>
    <property type="match status" value="1"/>
</dbReference>
<reference evidence="3 4" key="1">
    <citation type="submission" date="2020-05" db="EMBL/GenBank/DDBJ databases">
        <title>Vigna angularis (adzuki bean) Var. LongXiaoDou No. 4 denovo assembly.</title>
        <authorList>
            <person name="Xiang H."/>
        </authorList>
    </citation>
    <scope>NUCLEOTIDE SEQUENCE [LARGE SCALE GENOMIC DNA]</scope>
    <source>
        <tissue evidence="3">Leaf</tissue>
    </source>
</reference>
<feature type="chain" id="PRO_5035829996" evidence="2">
    <location>
        <begin position="29"/>
        <end position="161"/>
    </location>
</feature>
<comment type="caution">
    <text evidence="3">The sequence shown here is derived from an EMBL/GenBank/DDBJ whole genome shotgun (WGS) entry which is preliminary data.</text>
</comment>